<organism evidence="1 2">
    <name type="scientific">Anaerobaca lacustris</name>
    <dbReference type="NCBI Taxonomy" id="3044600"/>
    <lineage>
        <taxon>Bacteria</taxon>
        <taxon>Pseudomonadati</taxon>
        <taxon>Planctomycetota</taxon>
        <taxon>Phycisphaerae</taxon>
        <taxon>Sedimentisphaerales</taxon>
        <taxon>Anaerobacaceae</taxon>
        <taxon>Anaerobaca</taxon>
    </lineage>
</organism>
<evidence type="ECO:0000313" key="2">
    <source>
        <dbReference type="Proteomes" id="UP001431776"/>
    </source>
</evidence>
<dbReference type="Proteomes" id="UP001431776">
    <property type="component" value="Unassembled WGS sequence"/>
</dbReference>
<dbReference type="RefSeq" id="WP_349245750.1">
    <property type="nucleotide sequence ID" value="NZ_JASCXX010000019.1"/>
</dbReference>
<protein>
    <submittedName>
        <fullName evidence="1">Uncharacterized protein</fullName>
    </submittedName>
</protein>
<sequence length="232" mass="26629">MKIIVTDLTRFNNQDVCIAGICPDTGACIRPLPYLSKAECRERNILPGEILAGQFTPSRCSRPHVEDHSWKNRDFCGPCSSATFRNILAESATESVEDGFSVRIPRGQKYIPTETPPNTSIITLRIDPRGWQILRDRYNKVKVHLRENSGREFQYVPITDLGLYEYVMSHVADDGALGRLNDFLCSQREVFIRVGLGREYRVPDRGRGFWIQVNGIYTFPECFKDIRCHWRG</sequence>
<gene>
    <name evidence="1" type="ORF">QJ522_14860</name>
</gene>
<keyword evidence="2" id="KW-1185">Reference proteome</keyword>
<dbReference type="EMBL" id="JASCXX010000019">
    <property type="protein sequence ID" value="MDI6450339.1"/>
    <property type="molecule type" value="Genomic_DNA"/>
</dbReference>
<evidence type="ECO:0000313" key="1">
    <source>
        <dbReference type="EMBL" id="MDI6450339.1"/>
    </source>
</evidence>
<name>A0AAW6U3T8_9BACT</name>
<dbReference type="AlphaFoldDB" id="A0AAW6U3T8"/>
<comment type="caution">
    <text evidence="1">The sequence shown here is derived from an EMBL/GenBank/DDBJ whole genome shotgun (WGS) entry which is preliminary data.</text>
</comment>
<accession>A0AAW6U3T8</accession>
<proteinExistence type="predicted"/>
<reference evidence="1" key="1">
    <citation type="submission" date="2023-05" db="EMBL/GenBank/DDBJ databases">
        <title>Anaerotaeda fermentans gen. nov., sp. nov., a novel anaerobic planctomycete of the new family within the order Sedimentisphaerales isolated from Taman Peninsula, Russia.</title>
        <authorList>
            <person name="Khomyakova M.A."/>
            <person name="Merkel A.Y."/>
            <person name="Slobodkin A.I."/>
        </authorList>
    </citation>
    <scope>NUCLEOTIDE SEQUENCE</scope>
    <source>
        <strain evidence="1">M17dextr</strain>
    </source>
</reference>